<dbReference type="Gene3D" id="3.10.180.10">
    <property type="entry name" value="2,3-Dihydroxybiphenyl 1,2-Dioxygenase, domain 1"/>
    <property type="match status" value="1"/>
</dbReference>
<dbReference type="InterPro" id="IPR037523">
    <property type="entry name" value="VOC_core"/>
</dbReference>
<feature type="compositionally biased region" description="Pro residues" evidence="1">
    <location>
        <begin position="1"/>
        <end position="13"/>
    </location>
</feature>
<accession>A0A917B6S2</accession>
<keyword evidence="4" id="KW-1185">Reference proteome</keyword>
<dbReference type="AlphaFoldDB" id="A0A917B6S2"/>
<dbReference type="EMBL" id="BMGP01000002">
    <property type="protein sequence ID" value="GGF22608.1"/>
    <property type="molecule type" value="Genomic_DNA"/>
</dbReference>
<dbReference type="SUPFAM" id="SSF54593">
    <property type="entry name" value="Glyoxalase/Bleomycin resistance protein/Dihydroxybiphenyl dioxygenase"/>
    <property type="match status" value="1"/>
</dbReference>
<feature type="region of interest" description="Disordered" evidence="1">
    <location>
        <begin position="1"/>
        <end position="22"/>
    </location>
</feature>
<reference evidence="3 4" key="1">
    <citation type="journal article" date="2014" name="Int. J. Syst. Evol. Microbiol.">
        <title>Complete genome sequence of Corynebacterium casei LMG S-19264T (=DSM 44701T), isolated from a smear-ripened cheese.</title>
        <authorList>
            <consortium name="US DOE Joint Genome Institute (JGI-PGF)"/>
            <person name="Walter F."/>
            <person name="Albersmeier A."/>
            <person name="Kalinowski J."/>
            <person name="Ruckert C."/>
        </authorList>
    </citation>
    <scope>NUCLEOTIDE SEQUENCE [LARGE SCALE GENOMIC DNA]</scope>
    <source>
        <strain evidence="3 4">CGMCC 1.12976</strain>
    </source>
</reference>
<protein>
    <recommendedName>
        <fullName evidence="2">VOC domain-containing protein</fullName>
    </recommendedName>
</protein>
<dbReference type="Pfam" id="PF00903">
    <property type="entry name" value="Glyoxalase"/>
    <property type="match status" value="1"/>
</dbReference>
<evidence type="ECO:0000313" key="4">
    <source>
        <dbReference type="Proteomes" id="UP000598775"/>
    </source>
</evidence>
<evidence type="ECO:0000256" key="1">
    <source>
        <dbReference type="SAM" id="MobiDB-lite"/>
    </source>
</evidence>
<feature type="domain" description="VOC" evidence="2">
    <location>
        <begin position="42"/>
        <end position="164"/>
    </location>
</feature>
<dbReference type="InterPro" id="IPR029068">
    <property type="entry name" value="Glyas_Bleomycin-R_OHBP_Dase"/>
</dbReference>
<dbReference type="InterPro" id="IPR004360">
    <property type="entry name" value="Glyas_Fos-R_dOase_dom"/>
</dbReference>
<dbReference type="Proteomes" id="UP000598775">
    <property type="component" value="Unassembled WGS sequence"/>
</dbReference>
<sequence length="181" mass="19887">MPEPTSDPAPDPAPELTSDRATGLAPESVLERMPGRAPQVSGLHHVTFVVTQLDPAIEWFARVLGAQHVTRFDHHDETGVLFGVILELTGFAGMVELRVATAEYPLRPGYDPVTFEVADDEALAGWLRHVERVGAAHSPIKQRRTGRSLEIRTPDDTIIRLFTAPAGGFDEVPFQETHVDH</sequence>
<proteinExistence type="predicted"/>
<dbReference type="RefSeq" id="WP_188676114.1">
    <property type="nucleotide sequence ID" value="NZ_BMGP01000002.1"/>
</dbReference>
<organism evidence="3 4">
    <name type="scientific">Subtercola lobariae</name>
    <dbReference type="NCBI Taxonomy" id="1588641"/>
    <lineage>
        <taxon>Bacteria</taxon>
        <taxon>Bacillati</taxon>
        <taxon>Actinomycetota</taxon>
        <taxon>Actinomycetes</taxon>
        <taxon>Micrococcales</taxon>
        <taxon>Microbacteriaceae</taxon>
        <taxon>Subtercola</taxon>
    </lineage>
</organism>
<name>A0A917B6S2_9MICO</name>
<evidence type="ECO:0000259" key="2">
    <source>
        <dbReference type="PROSITE" id="PS51819"/>
    </source>
</evidence>
<gene>
    <name evidence="3" type="ORF">GCM10011399_15330</name>
</gene>
<dbReference type="CDD" id="cd06587">
    <property type="entry name" value="VOC"/>
    <property type="match status" value="1"/>
</dbReference>
<dbReference type="PROSITE" id="PS51819">
    <property type="entry name" value="VOC"/>
    <property type="match status" value="1"/>
</dbReference>
<evidence type="ECO:0000313" key="3">
    <source>
        <dbReference type="EMBL" id="GGF22608.1"/>
    </source>
</evidence>
<comment type="caution">
    <text evidence="3">The sequence shown here is derived from an EMBL/GenBank/DDBJ whole genome shotgun (WGS) entry which is preliminary data.</text>
</comment>